<feature type="compositionally biased region" description="Basic and acidic residues" evidence="1">
    <location>
        <begin position="19"/>
        <end position="32"/>
    </location>
</feature>
<proteinExistence type="predicted"/>
<reference evidence="2 3" key="1">
    <citation type="submission" date="2021-04" db="EMBL/GenBank/DDBJ databases">
        <title>Genome analysis of Polyangium sp.</title>
        <authorList>
            <person name="Li Y."/>
            <person name="Wang J."/>
        </authorList>
    </citation>
    <scope>NUCLEOTIDE SEQUENCE [LARGE SCALE GENOMIC DNA]</scope>
    <source>
        <strain evidence="2 3">SDU14</strain>
    </source>
</reference>
<dbReference type="RefSeq" id="WP_272426828.1">
    <property type="nucleotide sequence ID" value="NZ_JAGTJJ010000052.1"/>
</dbReference>
<feature type="compositionally biased region" description="Basic and acidic residues" evidence="1">
    <location>
        <begin position="65"/>
        <end position="79"/>
    </location>
</feature>
<dbReference type="Proteomes" id="UP001151081">
    <property type="component" value="Unassembled WGS sequence"/>
</dbReference>
<feature type="compositionally biased region" description="Polar residues" evidence="1">
    <location>
        <begin position="7"/>
        <end position="16"/>
    </location>
</feature>
<dbReference type="AlphaFoldDB" id="A0A9X3XE56"/>
<keyword evidence="3" id="KW-1185">Reference proteome</keyword>
<dbReference type="EMBL" id="JAGTJJ010000052">
    <property type="protein sequence ID" value="MDC3987373.1"/>
    <property type="molecule type" value="Genomic_DNA"/>
</dbReference>
<sequence length="87" mass="9520">MDPQKPQKPSGQTVFSHQHYHELSADETEVREQGWASIGSPAEGPSLREAELEAEPTPPPPHSPGGEHVEPVGRVHADQTEPSGRRR</sequence>
<accession>A0A9X3XE56</accession>
<protein>
    <submittedName>
        <fullName evidence="2">Uncharacterized protein</fullName>
    </submittedName>
</protein>
<evidence type="ECO:0000313" key="2">
    <source>
        <dbReference type="EMBL" id="MDC3987373.1"/>
    </source>
</evidence>
<evidence type="ECO:0000256" key="1">
    <source>
        <dbReference type="SAM" id="MobiDB-lite"/>
    </source>
</evidence>
<feature type="region of interest" description="Disordered" evidence="1">
    <location>
        <begin position="1"/>
        <end position="87"/>
    </location>
</feature>
<comment type="caution">
    <text evidence="2">The sequence shown here is derived from an EMBL/GenBank/DDBJ whole genome shotgun (WGS) entry which is preliminary data.</text>
</comment>
<gene>
    <name evidence="2" type="ORF">KEG57_43290</name>
</gene>
<name>A0A9X3XE56_9BACT</name>
<evidence type="ECO:0000313" key="3">
    <source>
        <dbReference type="Proteomes" id="UP001151081"/>
    </source>
</evidence>
<organism evidence="2 3">
    <name type="scientific">Polyangium jinanense</name>
    <dbReference type="NCBI Taxonomy" id="2829994"/>
    <lineage>
        <taxon>Bacteria</taxon>
        <taxon>Pseudomonadati</taxon>
        <taxon>Myxococcota</taxon>
        <taxon>Polyangia</taxon>
        <taxon>Polyangiales</taxon>
        <taxon>Polyangiaceae</taxon>
        <taxon>Polyangium</taxon>
    </lineage>
</organism>